<reference evidence="4" key="1">
    <citation type="journal article" date="2019" name="Int. J. Syst. Evol. Microbiol.">
        <title>The Global Catalogue of Microorganisms (GCM) 10K type strain sequencing project: providing services to taxonomists for standard genome sequencing and annotation.</title>
        <authorList>
            <consortium name="The Broad Institute Genomics Platform"/>
            <consortium name="The Broad Institute Genome Sequencing Center for Infectious Disease"/>
            <person name="Wu L."/>
            <person name="Ma J."/>
        </authorList>
    </citation>
    <scope>NUCLEOTIDE SEQUENCE [LARGE SCALE GENOMIC DNA]</scope>
    <source>
        <strain evidence="4">JCM 15089</strain>
    </source>
</reference>
<comment type="caution">
    <text evidence="3">The sequence shown here is derived from an EMBL/GenBank/DDBJ whole genome shotgun (WGS) entry which is preliminary data.</text>
</comment>
<dbReference type="Gene3D" id="3.60.21.10">
    <property type="match status" value="1"/>
</dbReference>
<evidence type="ECO:0000313" key="3">
    <source>
        <dbReference type="EMBL" id="GAA0563876.1"/>
    </source>
</evidence>
<organism evidence="3 4">
    <name type="scientific">Rhizomicrobium electricum</name>
    <dbReference type="NCBI Taxonomy" id="480070"/>
    <lineage>
        <taxon>Bacteria</taxon>
        <taxon>Pseudomonadati</taxon>
        <taxon>Pseudomonadota</taxon>
        <taxon>Alphaproteobacteria</taxon>
        <taxon>Micropepsales</taxon>
        <taxon>Micropepsaceae</taxon>
        <taxon>Rhizomicrobium</taxon>
    </lineage>
</organism>
<dbReference type="PANTHER" id="PTHR42850">
    <property type="entry name" value="METALLOPHOSPHOESTERASE"/>
    <property type="match status" value="1"/>
</dbReference>
<sequence length="243" mass="26248">MKLAVLSDIHGNLGALDAVLADCSARGVDTIVNLGDILSGPLEPAATAARLMPLGLPTIRGNHERQLLEDDRAVMGPSDRHALGELDDHVLQWIAALPVWLQIGDILLCHGRPGDDMRYLLETVGPEGARPATTAEIAERLDGIDARLILCGHSHMPRVVRLADGRLAVNPGSVGLPAYGWDWPHDHKMETGSPHARYAVIERTKDGFAAEIVRIAYDWDAAAARAEANGRPEWAKALRTGRV</sequence>
<dbReference type="InterPro" id="IPR024654">
    <property type="entry name" value="Calcineurin-like_PHP_lpxH"/>
</dbReference>
<dbReference type="Proteomes" id="UP001499951">
    <property type="component" value="Unassembled WGS sequence"/>
</dbReference>
<evidence type="ECO:0000313" key="4">
    <source>
        <dbReference type="Proteomes" id="UP001499951"/>
    </source>
</evidence>
<keyword evidence="4" id="KW-1185">Reference proteome</keyword>
<dbReference type="EMBL" id="BAAADD010000002">
    <property type="protein sequence ID" value="GAA0563876.1"/>
    <property type="molecule type" value="Genomic_DNA"/>
</dbReference>
<comment type="similarity">
    <text evidence="1">Belongs to the metallophosphoesterase superfamily. YfcE family.</text>
</comment>
<accession>A0ABP3PB00</accession>
<protein>
    <submittedName>
        <fullName evidence="3">Metallophosphoesterase family protein</fullName>
    </submittedName>
</protein>
<dbReference type="PANTHER" id="PTHR42850:SF2">
    <property type="entry name" value="BLL5683 PROTEIN"/>
    <property type="match status" value="1"/>
</dbReference>
<evidence type="ECO:0000256" key="1">
    <source>
        <dbReference type="ARBA" id="ARBA00008950"/>
    </source>
</evidence>
<dbReference type="InterPro" id="IPR029052">
    <property type="entry name" value="Metallo-depent_PP-like"/>
</dbReference>
<dbReference type="Pfam" id="PF12850">
    <property type="entry name" value="Metallophos_2"/>
    <property type="match status" value="1"/>
</dbReference>
<gene>
    <name evidence="3" type="ORF">GCM10008942_10390</name>
</gene>
<dbReference type="InterPro" id="IPR011152">
    <property type="entry name" value="Pesterase_MJ0912"/>
</dbReference>
<dbReference type="PIRSF" id="PIRSF000883">
    <property type="entry name" value="Pesterase_MJ0912"/>
    <property type="match status" value="1"/>
</dbReference>
<feature type="domain" description="Calcineurin-like phosphoesterase" evidence="2">
    <location>
        <begin position="1"/>
        <end position="177"/>
    </location>
</feature>
<dbReference type="SUPFAM" id="SSF56300">
    <property type="entry name" value="Metallo-dependent phosphatases"/>
    <property type="match status" value="1"/>
</dbReference>
<dbReference type="RefSeq" id="WP_166932719.1">
    <property type="nucleotide sequence ID" value="NZ_BAAADD010000002.1"/>
</dbReference>
<proteinExistence type="inferred from homology"/>
<dbReference type="InterPro" id="IPR050126">
    <property type="entry name" value="Ap4A_hydrolase"/>
</dbReference>
<evidence type="ECO:0000259" key="2">
    <source>
        <dbReference type="Pfam" id="PF12850"/>
    </source>
</evidence>
<name>A0ABP3PB00_9PROT</name>